<evidence type="ECO:0000313" key="2">
    <source>
        <dbReference type="EMBL" id="OGF62262.1"/>
    </source>
</evidence>
<reference evidence="2 3" key="1">
    <citation type="journal article" date="2016" name="Nat. Commun.">
        <title>Thousands of microbial genomes shed light on interconnected biogeochemical processes in an aquifer system.</title>
        <authorList>
            <person name="Anantharaman K."/>
            <person name="Brown C.T."/>
            <person name="Hug L.A."/>
            <person name="Sharon I."/>
            <person name="Castelle C.J."/>
            <person name="Probst A.J."/>
            <person name="Thomas B.C."/>
            <person name="Singh A."/>
            <person name="Wilkins M.J."/>
            <person name="Karaoz U."/>
            <person name="Brodie E.L."/>
            <person name="Williams K.H."/>
            <person name="Hubbard S.S."/>
            <person name="Banfield J.F."/>
        </authorList>
    </citation>
    <scope>NUCLEOTIDE SEQUENCE [LARGE SCALE GENOMIC DNA]</scope>
</reference>
<comment type="caution">
    <text evidence="2">The sequence shown here is derived from an EMBL/GenBank/DDBJ whole genome shotgun (WGS) entry which is preliminary data.</text>
</comment>
<feature type="transmembrane region" description="Helical" evidence="1">
    <location>
        <begin position="52"/>
        <end position="74"/>
    </location>
</feature>
<dbReference type="AlphaFoldDB" id="A0A1F5VFQ2"/>
<keyword evidence="1" id="KW-0472">Membrane</keyword>
<feature type="transmembrane region" description="Helical" evidence="1">
    <location>
        <begin position="25"/>
        <end position="46"/>
    </location>
</feature>
<dbReference type="Proteomes" id="UP000178943">
    <property type="component" value="Unassembled WGS sequence"/>
</dbReference>
<protein>
    <submittedName>
        <fullName evidence="2">Uncharacterized protein</fullName>
    </submittedName>
</protein>
<gene>
    <name evidence="2" type="ORF">A2Y62_14185</name>
</gene>
<organism evidence="2 3">
    <name type="scientific">Candidatus Fischerbacteria bacterium RBG_13_37_8</name>
    <dbReference type="NCBI Taxonomy" id="1817863"/>
    <lineage>
        <taxon>Bacteria</taxon>
        <taxon>Candidatus Fischeribacteriota</taxon>
    </lineage>
</organism>
<sequence length="81" mass="9792">MHLPLACQIEEEIKVEVKKEEESKYAAWFFIIFLFTLSKDLTGIFYLCFLYLYLYLISASMYSFSTICFIIFMLNRKEHHQ</sequence>
<dbReference type="STRING" id="1817863.A2Y62_14185"/>
<accession>A0A1F5VFQ2</accession>
<dbReference type="EMBL" id="MFGW01000183">
    <property type="protein sequence ID" value="OGF62262.1"/>
    <property type="molecule type" value="Genomic_DNA"/>
</dbReference>
<evidence type="ECO:0000313" key="3">
    <source>
        <dbReference type="Proteomes" id="UP000178943"/>
    </source>
</evidence>
<keyword evidence="1" id="KW-1133">Transmembrane helix</keyword>
<evidence type="ECO:0000256" key="1">
    <source>
        <dbReference type="SAM" id="Phobius"/>
    </source>
</evidence>
<proteinExistence type="predicted"/>
<keyword evidence="1" id="KW-0812">Transmembrane</keyword>
<name>A0A1F5VFQ2_9BACT</name>